<evidence type="ECO:0000256" key="4">
    <source>
        <dbReference type="ARBA" id="ARBA00022840"/>
    </source>
</evidence>
<dbReference type="PROSITE" id="PS50837">
    <property type="entry name" value="NACHT"/>
    <property type="match status" value="1"/>
</dbReference>
<keyword evidence="3" id="KW-0547">Nucleotide-binding</keyword>
<dbReference type="InterPro" id="IPR032675">
    <property type="entry name" value="LRR_dom_sf"/>
</dbReference>
<dbReference type="InterPro" id="IPR027417">
    <property type="entry name" value="P-loop_NTPase"/>
</dbReference>
<evidence type="ECO:0000256" key="2">
    <source>
        <dbReference type="ARBA" id="ARBA00022737"/>
    </source>
</evidence>
<dbReference type="Pfam" id="PF05729">
    <property type="entry name" value="NACHT"/>
    <property type="match status" value="1"/>
</dbReference>
<evidence type="ECO:0000259" key="5">
    <source>
        <dbReference type="PROSITE" id="PS50837"/>
    </source>
</evidence>
<dbReference type="InterPro" id="IPR048900">
    <property type="entry name" value="NLRX1_C"/>
</dbReference>
<dbReference type="PANTHER" id="PTHR24106">
    <property type="entry name" value="NACHT, LRR AND CARD DOMAINS-CONTAINING"/>
    <property type="match status" value="1"/>
</dbReference>
<evidence type="ECO:0000313" key="7">
    <source>
        <dbReference type="Proteomes" id="UP000824782"/>
    </source>
</evidence>
<accession>A0AAV7BB77</accession>
<keyword evidence="4" id="KW-0067">ATP-binding</keyword>
<evidence type="ECO:0000256" key="3">
    <source>
        <dbReference type="ARBA" id="ARBA00022741"/>
    </source>
</evidence>
<comment type="caution">
    <text evidence="6">The sequence shown here is derived from an EMBL/GenBank/DDBJ whole genome shotgun (WGS) entry which is preliminary data.</text>
</comment>
<gene>
    <name evidence="6" type="ORF">GDO81_014535</name>
</gene>
<dbReference type="AlphaFoldDB" id="A0AAV7BB77"/>
<evidence type="ECO:0000313" key="6">
    <source>
        <dbReference type="EMBL" id="KAG8569766.1"/>
    </source>
</evidence>
<keyword evidence="2" id="KW-0677">Repeat</keyword>
<dbReference type="Gene3D" id="3.40.50.300">
    <property type="entry name" value="P-loop containing nucleotide triphosphate hydrolases"/>
    <property type="match status" value="1"/>
</dbReference>
<dbReference type="InterPro" id="IPR007111">
    <property type="entry name" value="NACHT_NTPase"/>
</dbReference>
<dbReference type="Gene3D" id="3.80.10.10">
    <property type="entry name" value="Ribonuclease Inhibitor"/>
    <property type="match status" value="1"/>
</dbReference>
<dbReference type="EMBL" id="WNYA01000006">
    <property type="protein sequence ID" value="KAG8569766.1"/>
    <property type="molecule type" value="Genomic_DNA"/>
</dbReference>
<reference evidence="6" key="1">
    <citation type="thesis" date="2020" institute="ProQuest LLC" country="789 East Eisenhower Parkway, Ann Arbor, MI, USA">
        <title>Comparative Genomics and Chromosome Evolution.</title>
        <authorList>
            <person name="Mudd A.B."/>
        </authorList>
    </citation>
    <scope>NUCLEOTIDE SEQUENCE</scope>
    <source>
        <strain evidence="6">237g6f4</strain>
        <tissue evidence="6">Blood</tissue>
    </source>
</reference>
<dbReference type="Proteomes" id="UP000824782">
    <property type="component" value="Unassembled WGS sequence"/>
</dbReference>
<keyword evidence="1" id="KW-0433">Leucine-rich repeat</keyword>
<dbReference type="SUPFAM" id="SSF52047">
    <property type="entry name" value="RNI-like"/>
    <property type="match status" value="1"/>
</dbReference>
<dbReference type="InterPro" id="IPR051261">
    <property type="entry name" value="NLR"/>
</dbReference>
<dbReference type="GO" id="GO:0005524">
    <property type="term" value="F:ATP binding"/>
    <property type="evidence" value="ECO:0007669"/>
    <property type="project" value="UniProtKB-KW"/>
</dbReference>
<dbReference type="SUPFAM" id="SSF52540">
    <property type="entry name" value="P-loop containing nucleoside triphosphate hydrolases"/>
    <property type="match status" value="1"/>
</dbReference>
<dbReference type="InterPro" id="IPR001611">
    <property type="entry name" value="Leu-rich_rpt"/>
</dbReference>
<dbReference type="Pfam" id="PF13516">
    <property type="entry name" value="LRR_6"/>
    <property type="match status" value="1"/>
</dbReference>
<evidence type="ECO:0000256" key="1">
    <source>
        <dbReference type="ARBA" id="ARBA00022614"/>
    </source>
</evidence>
<feature type="domain" description="NACHT" evidence="5">
    <location>
        <begin position="169"/>
        <end position="301"/>
    </location>
</feature>
<name>A0AAV7BB77_ENGPU</name>
<dbReference type="Pfam" id="PF21402">
    <property type="entry name" value="NLRX1_C"/>
    <property type="match status" value="1"/>
</dbReference>
<dbReference type="SMART" id="SM00368">
    <property type="entry name" value="LRR_RI"/>
    <property type="match status" value="4"/>
</dbReference>
<proteinExistence type="predicted"/>
<sequence length="969" mass="109069">MQCRCSVLRLGAFRHRNYLQENLVRSVVRVNGVPTCQQYVYHSGLSHDVYRSVSLCRSDRTVFLLSKSHGLFCTSRRSQSGVVTDPIQQHRQRLLSWFSVLPTEERQFGPSFALDSIHVDPVIRESSSENILRPLSELTLQTQHQSPSCPQSMSVSQLFTPHVNGNPVRNVVLYGTVGTGKSTLIRKLVLDWCHGCKSDFKLIIPLSCEDLSQVTAPVSMTRLISKKYLHLRELLPTLQDYPGVLFILNSLEWMNLDFRMANTELCSDPNEPMPPTALLVNLLRGYLLPEANVLVTTRPSAVNRIPRKYIDRYAEICGFSDTELQKMYFQLRLGHQDADPRETENLAEMLSRNLEHHSQLSAACFLPSYCWLTCATLHLLYYTKPDESPATLTGIYTTFLRLNFAGEVLDVTHPSKISLMLYVARTVGKLAYEGCNSRRTKFTEEDIIKCFHVQADSEEELNLLTVFRYDAFGFFLTPCVQPGQEKLFVFTIPAMQEYLAALYVVLGENKTALQRLGKELSEVISKAGEDVLAVVNVLSKFLPLRIFTLFNLLRFVPRLYGRVSGQSRDNIAETMTAEMFREEDSYNDDVLDQINSSILGVEGPLQPAEVDGFSSQEAFELFPIFMAGLLSRQNRAMLNQLGCTIMNMDALKITRALKKHLLRCSLRRLPPSELMDFLFFLYEFQNPSFTAGLVNSLRDLDLSTVRMTPLKCNVVAAVIGGSGKLITDADFSSCHLDPDAIRTLAPVLRRCQNINLYMNSLGPDSCKEIKELLLHPDCGISSLRLCNNPLAPEGAQQIVEGLAGNKSLKLLSLLRTDLGDEGAEILANNLGKNQHLKELNLAYNGIHDQAALRLGEAAARHPTLSKVHLYFNELSDNGLRDLQSLGDIRVIVSLTEGPDASQHWSLILRELKANAGGWDHARMSSHLTLLLRDLQSSRAMTGNLWRKVRILRVETEVKLMLNRIQEGKL</sequence>
<organism evidence="6 7">
    <name type="scientific">Engystomops pustulosus</name>
    <name type="common">Tungara frog</name>
    <name type="synonym">Physalaemus pustulosus</name>
    <dbReference type="NCBI Taxonomy" id="76066"/>
    <lineage>
        <taxon>Eukaryota</taxon>
        <taxon>Metazoa</taxon>
        <taxon>Chordata</taxon>
        <taxon>Craniata</taxon>
        <taxon>Vertebrata</taxon>
        <taxon>Euteleostomi</taxon>
        <taxon>Amphibia</taxon>
        <taxon>Batrachia</taxon>
        <taxon>Anura</taxon>
        <taxon>Neobatrachia</taxon>
        <taxon>Hyloidea</taxon>
        <taxon>Leptodactylidae</taxon>
        <taxon>Leiuperinae</taxon>
        <taxon>Engystomops</taxon>
    </lineage>
</organism>
<protein>
    <recommendedName>
        <fullName evidence="5">NACHT domain-containing protein</fullName>
    </recommendedName>
</protein>
<keyword evidence="7" id="KW-1185">Reference proteome</keyword>